<dbReference type="Gene3D" id="1.10.10.10">
    <property type="entry name" value="Winged helix-like DNA-binding domain superfamily/Winged helix DNA-binding domain"/>
    <property type="match status" value="1"/>
</dbReference>
<dbReference type="PANTHER" id="PTHR30126:SF88">
    <property type="entry name" value="TRANSCRIPTIONAL REGULATOR-RELATED"/>
    <property type="match status" value="1"/>
</dbReference>
<sequence>MSEPKITLDQWRALIAVVDEGGYAAAAEALDKSQSAISYAIQKLEATLELRAFTLQGRKAVLTPAGELLYRRARALVSEAQALEEAASHLSQRHEAEIRIAVEAIFPTWLMLACLAEFSEQFPDTRVELYETVLTGTDEAMLEKRVDLAIAGRLPPGFLGHHLMRARFVPVAHPDHPLHQLGRTLDFRDLRRHRQLVIRDSGNRRSDEGWLGSEQRWTLSHFATSIHAACQGQGFSWYPEEKIRSELRDGRLKVLPVEGGERFADLYLVFTDQDYAGPAVRHLGEILRREVTALCREESHLAEAGEAPR</sequence>
<dbReference type="Proteomes" id="UP001165524">
    <property type="component" value="Unassembled WGS sequence"/>
</dbReference>
<reference evidence="6" key="1">
    <citation type="submission" date="2022-04" db="EMBL/GenBank/DDBJ databases">
        <title>Alcanivorax sp. CY1518 draft genome sequence.</title>
        <authorList>
            <person name="Zhao G."/>
            <person name="An M."/>
        </authorList>
    </citation>
    <scope>NUCLEOTIDE SEQUENCE</scope>
    <source>
        <strain evidence="6">CY1518</strain>
    </source>
</reference>
<comment type="similarity">
    <text evidence="1">Belongs to the LysR transcriptional regulatory family.</text>
</comment>
<dbReference type="PANTHER" id="PTHR30126">
    <property type="entry name" value="HTH-TYPE TRANSCRIPTIONAL REGULATOR"/>
    <property type="match status" value="1"/>
</dbReference>
<accession>A0ABT0E4Y5</accession>
<organism evidence="6 7">
    <name type="scientific">Alcanivorax quisquiliarum</name>
    <dbReference type="NCBI Taxonomy" id="2933565"/>
    <lineage>
        <taxon>Bacteria</taxon>
        <taxon>Pseudomonadati</taxon>
        <taxon>Pseudomonadota</taxon>
        <taxon>Gammaproteobacteria</taxon>
        <taxon>Oceanospirillales</taxon>
        <taxon>Alcanivoracaceae</taxon>
        <taxon>Alcanivorax</taxon>
    </lineage>
</organism>
<dbReference type="EMBL" id="JALKII010000002">
    <property type="protein sequence ID" value="MCK0536846.1"/>
    <property type="molecule type" value="Genomic_DNA"/>
</dbReference>
<dbReference type="RefSeq" id="WP_246948636.1">
    <property type="nucleotide sequence ID" value="NZ_JALKII010000002.1"/>
</dbReference>
<dbReference type="InterPro" id="IPR036390">
    <property type="entry name" value="WH_DNA-bd_sf"/>
</dbReference>
<evidence type="ECO:0000259" key="5">
    <source>
        <dbReference type="PROSITE" id="PS50931"/>
    </source>
</evidence>
<name>A0ABT0E4Y5_9GAMM</name>
<dbReference type="InterPro" id="IPR005119">
    <property type="entry name" value="LysR_subst-bd"/>
</dbReference>
<evidence type="ECO:0000256" key="4">
    <source>
        <dbReference type="ARBA" id="ARBA00023163"/>
    </source>
</evidence>
<dbReference type="Pfam" id="PF00126">
    <property type="entry name" value="HTH_1"/>
    <property type="match status" value="1"/>
</dbReference>
<dbReference type="InterPro" id="IPR000847">
    <property type="entry name" value="LysR_HTH_N"/>
</dbReference>
<keyword evidence="2" id="KW-0805">Transcription regulation</keyword>
<keyword evidence="7" id="KW-1185">Reference proteome</keyword>
<feature type="domain" description="HTH lysR-type" evidence="5">
    <location>
        <begin position="6"/>
        <end position="63"/>
    </location>
</feature>
<dbReference type="InterPro" id="IPR036388">
    <property type="entry name" value="WH-like_DNA-bd_sf"/>
</dbReference>
<evidence type="ECO:0000256" key="1">
    <source>
        <dbReference type="ARBA" id="ARBA00009437"/>
    </source>
</evidence>
<dbReference type="Gene3D" id="3.40.190.290">
    <property type="match status" value="1"/>
</dbReference>
<dbReference type="SUPFAM" id="SSF53850">
    <property type="entry name" value="Periplasmic binding protein-like II"/>
    <property type="match status" value="1"/>
</dbReference>
<keyword evidence="3" id="KW-0238">DNA-binding</keyword>
<keyword evidence="4" id="KW-0804">Transcription</keyword>
<dbReference type="Pfam" id="PF03466">
    <property type="entry name" value="LysR_substrate"/>
    <property type="match status" value="1"/>
</dbReference>
<comment type="caution">
    <text evidence="6">The sequence shown here is derived from an EMBL/GenBank/DDBJ whole genome shotgun (WGS) entry which is preliminary data.</text>
</comment>
<proteinExistence type="inferred from homology"/>
<evidence type="ECO:0000256" key="3">
    <source>
        <dbReference type="ARBA" id="ARBA00023125"/>
    </source>
</evidence>
<evidence type="ECO:0000313" key="7">
    <source>
        <dbReference type="Proteomes" id="UP001165524"/>
    </source>
</evidence>
<dbReference type="PROSITE" id="PS50931">
    <property type="entry name" value="HTH_LYSR"/>
    <property type="match status" value="1"/>
</dbReference>
<gene>
    <name evidence="6" type="ORF">MU846_03915</name>
</gene>
<dbReference type="SUPFAM" id="SSF46785">
    <property type="entry name" value="Winged helix' DNA-binding domain"/>
    <property type="match status" value="1"/>
</dbReference>
<protein>
    <submittedName>
        <fullName evidence="6">LysR family transcriptional regulator</fullName>
    </submittedName>
</protein>
<evidence type="ECO:0000313" key="6">
    <source>
        <dbReference type="EMBL" id="MCK0536846.1"/>
    </source>
</evidence>
<evidence type="ECO:0000256" key="2">
    <source>
        <dbReference type="ARBA" id="ARBA00023015"/>
    </source>
</evidence>